<feature type="transmembrane region" description="Helical" evidence="6">
    <location>
        <begin position="49"/>
        <end position="66"/>
    </location>
</feature>
<name>A0A931DG44_9ACTN</name>
<sequence length="349" mass="35457">MTAVSAHGETPHAGPAGRLRSAETARVLGTLALTLGVIAWAGGDLFRQDLAILGATYALLALGMYMPFNLAGVLSLAYSAYVAIGGYAVGLVATKTGWPLPLAFLLGAVASAALAVALGFATRRLSGFYLAAVTLLFGVAFQSFLLDAKGITGGALGIGSIRPLTLFGAELDRLSLIALALLTVWIVAVAMDRVRRSPFGVALQSSRDVPAAVEAAGVGVPALRLTVLGAGAAVASLGGALFTTANQTIGPDTFTLHLVTLAIFMPLLGGQGSAWGAVLGAVLVVQLTFNLQIFERAGSLIFGVAVLAVLVIAPRGILGYAGQAARWLHRRLARARGTAQGTGSGGTAR</sequence>
<dbReference type="CDD" id="cd06581">
    <property type="entry name" value="TM_PBP1_LivM_like"/>
    <property type="match status" value="1"/>
</dbReference>
<reference evidence="7" key="1">
    <citation type="submission" date="2020-11" db="EMBL/GenBank/DDBJ databases">
        <title>Sequencing the genomes of 1000 actinobacteria strains.</title>
        <authorList>
            <person name="Klenk H.-P."/>
        </authorList>
    </citation>
    <scope>NUCLEOTIDE SEQUENCE</scope>
    <source>
        <strain evidence="7">DSM 43175</strain>
    </source>
</reference>
<dbReference type="InterPro" id="IPR043428">
    <property type="entry name" value="LivM-like"/>
</dbReference>
<keyword evidence="8" id="KW-1185">Reference proteome</keyword>
<dbReference type="Proteomes" id="UP000614047">
    <property type="component" value="Unassembled WGS sequence"/>
</dbReference>
<feature type="transmembrane region" description="Helical" evidence="6">
    <location>
        <begin position="25"/>
        <end position="43"/>
    </location>
</feature>
<keyword evidence="5 6" id="KW-0472">Membrane</keyword>
<dbReference type="PANTHER" id="PTHR30482:SF10">
    <property type="entry name" value="HIGH-AFFINITY BRANCHED-CHAIN AMINO ACID TRANSPORT PROTEIN BRAE"/>
    <property type="match status" value="1"/>
</dbReference>
<dbReference type="InterPro" id="IPR001851">
    <property type="entry name" value="ABC_transp_permease"/>
</dbReference>
<feature type="transmembrane region" description="Helical" evidence="6">
    <location>
        <begin position="174"/>
        <end position="191"/>
    </location>
</feature>
<dbReference type="RefSeq" id="WP_197011323.1">
    <property type="nucleotide sequence ID" value="NZ_BAABES010000005.1"/>
</dbReference>
<gene>
    <name evidence="7" type="ORF">IW256_002740</name>
</gene>
<dbReference type="Pfam" id="PF02653">
    <property type="entry name" value="BPD_transp_2"/>
    <property type="match status" value="1"/>
</dbReference>
<proteinExistence type="predicted"/>
<evidence type="ECO:0000256" key="2">
    <source>
        <dbReference type="ARBA" id="ARBA00022475"/>
    </source>
</evidence>
<dbReference type="PANTHER" id="PTHR30482">
    <property type="entry name" value="HIGH-AFFINITY BRANCHED-CHAIN AMINO ACID TRANSPORT SYSTEM PERMEASE"/>
    <property type="match status" value="1"/>
</dbReference>
<protein>
    <submittedName>
        <fullName evidence="7">Branched-chain amino acid transport system permease protein</fullName>
    </submittedName>
</protein>
<comment type="subcellular location">
    <subcellularLocation>
        <location evidence="1">Cell membrane</location>
        <topology evidence="1">Multi-pass membrane protein</topology>
    </subcellularLocation>
</comment>
<comment type="caution">
    <text evidence="7">The sequence shown here is derived from an EMBL/GenBank/DDBJ whole genome shotgun (WGS) entry which is preliminary data.</text>
</comment>
<dbReference type="AlphaFoldDB" id="A0A931DG44"/>
<feature type="transmembrane region" description="Helical" evidence="6">
    <location>
        <begin position="73"/>
        <end position="94"/>
    </location>
</feature>
<dbReference type="GO" id="GO:0005886">
    <property type="term" value="C:plasma membrane"/>
    <property type="evidence" value="ECO:0007669"/>
    <property type="project" value="UniProtKB-SubCell"/>
</dbReference>
<evidence type="ECO:0000313" key="7">
    <source>
        <dbReference type="EMBL" id="MBG6088627.1"/>
    </source>
</evidence>
<evidence type="ECO:0000256" key="6">
    <source>
        <dbReference type="SAM" id="Phobius"/>
    </source>
</evidence>
<feature type="transmembrane region" description="Helical" evidence="6">
    <location>
        <begin position="300"/>
        <end position="321"/>
    </location>
</feature>
<dbReference type="GO" id="GO:0015658">
    <property type="term" value="F:branched-chain amino acid transmembrane transporter activity"/>
    <property type="evidence" value="ECO:0007669"/>
    <property type="project" value="InterPro"/>
</dbReference>
<evidence type="ECO:0000256" key="3">
    <source>
        <dbReference type="ARBA" id="ARBA00022692"/>
    </source>
</evidence>
<organism evidence="7 8">
    <name type="scientific">Actinomadura viridis</name>
    <dbReference type="NCBI Taxonomy" id="58110"/>
    <lineage>
        <taxon>Bacteria</taxon>
        <taxon>Bacillati</taxon>
        <taxon>Actinomycetota</taxon>
        <taxon>Actinomycetes</taxon>
        <taxon>Streptosporangiales</taxon>
        <taxon>Thermomonosporaceae</taxon>
        <taxon>Actinomadura</taxon>
    </lineage>
</organism>
<keyword evidence="2" id="KW-1003">Cell membrane</keyword>
<evidence type="ECO:0000256" key="5">
    <source>
        <dbReference type="ARBA" id="ARBA00023136"/>
    </source>
</evidence>
<feature type="transmembrane region" description="Helical" evidence="6">
    <location>
        <begin position="100"/>
        <end position="121"/>
    </location>
</feature>
<feature type="transmembrane region" description="Helical" evidence="6">
    <location>
        <begin position="128"/>
        <end position="146"/>
    </location>
</feature>
<evidence type="ECO:0000313" key="8">
    <source>
        <dbReference type="Proteomes" id="UP000614047"/>
    </source>
</evidence>
<accession>A0A931DG44</accession>
<keyword evidence="4 6" id="KW-1133">Transmembrane helix</keyword>
<dbReference type="EMBL" id="JADOUA010000001">
    <property type="protein sequence ID" value="MBG6088627.1"/>
    <property type="molecule type" value="Genomic_DNA"/>
</dbReference>
<evidence type="ECO:0000256" key="1">
    <source>
        <dbReference type="ARBA" id="ARBA00004651"/>
    </source>
</evidence>
<keyword evidence="3 6" id="KW-0812">Transmembrane</keyword>
<evidence type="ECO:0000256" key="4">
    <source>
        <dbReference type="ARBA" id="ARBA00022989"/>
    </source>
</evidence>